<sequence>MPPFHPLPAAPISILRAPLQLRSLLSPLHDLAPRLPPPNSSRLPTKTAPLARTLASLFQRQTTVTRTANPIIPATYTGLNSGPTAGDIVGIVFGSVAGFLLILWLIYTCFGLGGGAQGTSSIVEEEVVRRRSRSPSRRAPSRRSSPRRSSPRRSSPRRTVVASSVSESEHVMEEVRRERTRTPPPRRNSSRRETVVVEETTIRRPPPPAPRDDEFVEVIEEHDEPPPRRTKKPSGFTHVDPEAFGGGDGRFKRVPSRR</sequence>
<protein>
    <submittedName>
        <fullName evidence="3">Uncharacterized protein</fullName>
    </submittedName>
</protein>
<dbReference type="EMBL" id="CAJPDR010000041">
    <property type="protein sequence ID" value="CAF9910287.1"/>
    <property type="molecule type" value="Genomic_DNA"/>
</dbReference>
<comment type="caution">
    <text evidence="3">The sequence shown here is derived from an EMBL/GenBank/DDBJ whole genome shotgun (WGS) entry which is preliminary data.</text>
</comment>
<feature type="compositionally biased region" description="Basic residues" evidence="1">
    <location>
        <begin position="130"/>
        <end position="156"/>
    </location>
</feature>
<evidence type="ECO:0000313" key="4">
    <source>
        <dbReference type="Proteomes" id="UP000664203"/>
    </source>
</evidence>
<keyword evidence="2" id="KW-0472">Membrane</keyword>
<evidence type="ECO:0000256" key="1">
    <source>
        <dbReference type="SAM" id="MobiDB-lite"/>
    </source>
</evidence>
<evidence type="ECO:0000256" key="2">
    <source>
        <dbReference type="SAM" id="Phobius"/>
    </source>
</evidence>
<reference evidence="3" key="1">
    <citation type="submission" date="2021-03" db="EMBL/GenBank/DDBJ databases">
        <authorList>
            <person name="Tagirdzhanova G."/>
        </authorList>
    </citation>
    <scope>NUCLEOTIDE SEQUENCE</scope>
</reference>
<keyword evidence="4" id="KW-1185">Reference proteome</keyword>
<feature type="compositionally biased region" description="Acidic residues" evidence="1">
    <location>
        <begin position="214"/>
        <end position="223"/>
    </location>
</feature>
<feature type="compositionally biased region" description="Low complexity" evidence="1">
    <location>
        <begin position="157"/>
        <end position="166"/>
    </location>
</feature>
<proteinExistence type="predicted"/>
<feature type="transmembrane region" description="Helical" evidence="2">
    <location>
        <begin position="88"/>
        <end position="107"/>
    </location>
</feature>
<accession>A0A8H3EQJ7</accession>
<feature type="region of interest" description="Disordered" evidence="1">
    <location>
        <begin position="127"/>
        <end position="258"/>
    </location>
</feature>
<feature type="compositionally biased region" description="Basic and acidic residues" evidence="1">
    <location>
        <begin position="167"/>
        <end position="181"/>
    </location>
</feature>
<dbReference type="Proteomes" id="UP000664203">
    <property type="component" value="Unassembled WGS sequence"/>
</dbReference>
<gene>
    <name evidence="3" type="ORF">ALECFALPRED_006453</name>
</gene>
<dbReference type="AlphaFoldDB" id="A0A8H3EQJ7"/>
<keyword evidence="2" id="KW-1133">Transmembrane helix</keyword>
<dbReference type="OrthoDB" id="5423884at2759"/>
<organism evidence="3 4">
    <name type="scientific">Alectoria fallacina</name>
    <dbReference type="NCBI Taxonomy" id="1903189"/>
    <lineage>
        <taxon>Eukaryota</taxon>
        <taxon>Fungi</taxon>
        <taxon>Dikarya</taxon>
        <taxon>Ascomycota</taxon>
        <taxon>Pezizomycotina</taxon>
        <taxon>Lecanoromycetes</taxon>
        <taxon>OSLEUM clade</taxon>
        <taxon>Lecanoromycetidae</taxon>
        <taxon>Lecanorales</taxon>
        <taxon>Lecanorineae</taxon>
        <taxon>Parmeliaceae</taxon>
        <taxon>Alectoria</taxon>
    </lineage>
</organism>
<name>A0A8H3EQJ7_9LECA</name>
<keyword evidence="2" id="KW-0812">Transmembrane</keyword>
<evidence type="ECO:0000313" key="3">
    <source>
        <dbReference type="EMBL" id="CAF9910287.1"/>
    </source>
</evidence>